<feature type="transmembrane region" description="Helical" evidence="1">
    <location>
        <begin position="959"/>
        <end position="984"/>
    </location>
</feature>
<feature type="transmembrane region" description="Helical" evidence="1">
    <location>
        <begin position="643"/>
        <end position="663"/>
    </location>
</feature>
<keyword evidence="5" id="KW-0689">Ribosomal protein</keyword>
<organism evidence="4">
    <name type="scientific">Cladocopium goreaui</name>
    <dbReference type="NCBI Taxonomy" id="2562237"/>
    <lineage>
        <taxon>Eukaryota</taxon>
        <taxon>Sar</taxon>
        <taxon>Alveolata</taxon>
        <taxon>Dinophyceae</taxon>
        <taxon>Suessiales</taxon>
        <taxon>Symbiodiniaceae</taxon>
        <taxon>Cladocopium</taxon>
    </lineage>
</organism>
<evidence type="ECO:0000313" key="5">
    <source>
        <dbReference type="EMBL" id="CAL4770430.1"/>
    </source>
</evidence>
<keyword evidence="2" id="KW-0732">Signal</keyword>
<feature type="transmembrane region" description="Helical" evidence="1">
    <location>
        <begin position="772"/>
        <end position="796"/>
    </location>
</feature>
<proteinExistence type="predicted"/>
<feature type="transmembrane region" description="Helical" evidence="1">
    <location>
        <begin position="934"/>
        <end position="953"/>
    </location>
</feature>
<gene>
    <name evidence="4" type="ORF">C1SCF055_LOCUS10763</name>
</gene>
<accession>A0A9P1FP06</accession>
<dbReference type="Pfam" id="PF07699">
    <property type="entry name" value="Ephrin_rec_like"/>
    <property type="match status" value="1"/>
</dbReference>
<evidence type="ECO:0000256" key="2">
    <source>
        <dbReference type="SAM" id="SignalP"/>
    </source>
</evidence>
<evidence type="ECO:0000313" key="6">
    <source>
        <dbReference type="Proteomes" id="UP001152797"/>
    </source>
</evidence>
<evidence type="ECO:0000313" key="4">
    <source>
        <dbReference type="EMBL" id="CAI3983118.1"/>
    </source>
</evidence>
<comment type="caution">
    <text evidence="4">The sequence shown here is derived from an EMBL/GenBank/DDBJ whole genome shotgun (WGS) entry which is preliminary data.</text>
</comment>
<feature type="transmembrane region" description="Helical" evidence="1">
    <location>
        <begin position="881"/>
        <end position="900"/>
    </location>
</feature>
<dbReference type="InterPro" id="IPR009030">
    <property type="entry name" value="Growth_fac_rcpt_cys_sf"/>
</dbReference>
<sequence length="1340" mass="149537">MTPWLYLLVLPWVIFGQHCLPDAIPEADRMNITLDGYSMPLGIWQLSWDTSLIMGKIFGILVSEMLGYHIRYGTGSGSFSIVWTLGGCPSTTPSDIQAECRPPRRWHFSFESWQQGRTYLPPTLLAMGQYAPINLGSGGYTGFQGLFVMSPPSVASQAATGLPLTYFSHFNASWFRPQRFAMIVGEVNMSRLSRCSESVNSAYPLLGQEYYDATGDKDGVELQDGRNILKCWEEKWWVAPSCRGNISDCLAVVTGGSGWGMYELPQQAFFHNMPLAFATAAAKQYVPLNRDLQSLLYWWTPDASFIDFDPERVLFPTHDAQEFRRGIYRSMPSDVVLTNWAAGGLDSEMAQDAEGPLALASNMQLFNSDMVGLLKENQKLDIADGEMRAWETACNWLKTNRNRNFWHQWVPRETDCARGQGLVDALGAFVTNVSQALKCATCPSGYAALQHNGQRICSPCPAGFFQNFPGESSCLPCEPGSIAMEEGSRECQPCRLGEFANGSAMTSCYRCGQGDHRDRWTTSQLVVSQGDLEKWIQVQGATSQDFCACEAGSFLFQSSCMTCMEGSSCPGSNSLELLPGYFSTAEEPGEVFQCFGNSKRCPGGLPGTCAFQRDPTSVTCSKCIDGTHAEANGTCVSCSGRHVAIFLTVTSMAMLSLLGLYLILLKMKLRHPTSLLIVSISLSQMIFIAQKLTVLFRFKIEWEEPFLNVLRVLELLAFDLKIISIDCISPLNSTIEFSARVMVVPMFCIVVFLVHILHACLHRTHFFSKIQLAQLTSTVGTVFSICFIPVFSSLLAPFQCQEHPNRKFTLQDYHGVFCNFTEEHLQMCIIGAVACLLPIGFLALCTWVVLVEVPRRQSRSDLSFLRAWSFLFIRFRPGTQVFSVLFLVRNALVVLCQLLSNESAKVVLLNLMLYISLILTAYKKPWRFMVCNWLDILLLTGLMAIVDMGAVTMRDRPQTAMIICICFLSCMMAAILAAVVFGAWKYARQKYRKRFNFFITHQKSAAGCFARLLKMELVAAGKTVFIDSDDLVDVSCLCRYVSQDTQKLLILATPEIVKRRFCLAEMATAQLCEVPSIVLTWPKFQVPDENFIKNLSQEVEILNELAKFGIFRADIEGTLWWLQILESIKIPTELTREELGRIVGKLTNTVPKISGFASGETELPVLADPENLEAVSAALILLKCLQPQLSLDDVMPKLLCDDMKVTRARTAVLIITKGCFGSPRFAHWLLQVHSQQCSIVPVITEENHDSPSKEELHIAIAPLQIDAVLYLHVVQAVFRELSVRFVPASFSNSQQDLELHAKKVHSRLTFQGMNLAQLVSLEVKDDDDDYDASSVATEKT</sequence>
<feature type="domain" description="Tyrosine-protein kinase ephrin type A/B receptor-like" evidence="3">
    <location>
        <begin position="451"/>
        <end position="489"/>
    </location>
</feature>
<dbReference type="PANTHER" id="PTHR46967:SF2">
    <property type="entry name" value="SUSHI, VON WILLEBRAND FACTOR TYPE A, EGF AND PENTRAXIN DOMAIN-CONTAINING PROTEIN 1-LIKE"/>
    <property type="match status" value="1"/>
</dbReference>
<dbReference type="EMBL" id="CAMXCT010000778">
    <property type="protein sequence ID" value="CAI3983118.1"/>
    <property type="molecule type" value="Genomic_DNA"/>
</dbReference>
<protein>
    <submittedName>
        <fullName evidence="5">40S ribosomal protein S6</fullName>
    </submittedName>
</protein>
<name>A0A9P1FP06_9DINO</name>
<evidence type="ECO:0000259" key="3">
    <source>
        <dbReference type="Pfam" id="PF07699"/>
    </source>
</evidence>
<keyword evidence="1" id="KW-0472">Membrane</keyword>
<dbReference type="EMBL" id="CAMXCT030000778">
    <property type="protein sequence ID" value="CAL4770430.1"/>
    <property type="molecule type" value="Genomic_DNA"/>
</dbReference>
<dbReference type="SUPFAM" id="SSF57184">
    <property type="entry name" value="Growth factor receptor domain"/>
    <property type="match status" value="1"/>
</dbReference>
<feature type="transmembrane region" description="Helical" evidence="1">
    <location>
        <begin position="739"/>
        <end position="760"/>
    </location>
</feature>
<dbReference type="GO" id="GO:0005840">
    <property type="term" value="C:ribosome"/>
    <property type="evidence" value="ECO:0007669"/>
    <property type="project" value="UniProtKB-KW"/>
</dbReference>
<feature type="chain" id="PRO_5043272229" evidence="2">
    <location>
        <begin position="17"/>
        <end position="1340"/>
    </location>
</feature>
<dbReference type="InterPro" id="IPR011641">
    <property type="entry name" value="Tyr-kin_ephrin_A/B_rcpt-like"/>
</dbReference>
<feature type="transmembrane region" description="Helical" evidence="1">
    <location>
        <begin position="675"/>
        <end position="698"/>
    </location>
</feature>
<reference evidence="4" key="1">
    <citation type="submission" date="2022-10" db="EMBL/GenBank/DDBJ databases">
        <authorList>
            <person name="Chen Y."/>
            <person name="Dougan E. K."/>
            <person name="Chan C."/>
            <person name="Rhodes N."/>
            <person name="Thang M."/>
        </authorList>
    </citation>
    <scope>NUCLEOTIDE SEQUENCE</scope>
</reference>
<dbReference type="PANTHER" id="PTHR46967">
    <property type="entry name" value="INSULIN-LIKE GROWTH FACTOR BINDING PROTEIN,N-TERMINAL"/>
    <property type="match status" value="1"/>
</dbReference>
<evidence type="ECO:0000256" key="1">
    <source>
        <dbReference type="SAM" id="Phobius"/>
    </source>
</evidence>
<keyword evidence="1" id="KW-1133">Transmembrane helix</keyword>
<feature type="transmembrane region" description="Helical" evidence="1">
    <location>
        <begin position="906"/>
        <end position="922"/>
    </location>
</feature>
<keyword evidence="5" id="KW-0687">Ribonucleoprotein</keyword>
<dbReference type="OrthoDB" id="422238at2759"/>
<reference evidence="5 6" key="2">
    <citation type="submission" date="2024-05" db="EMBL/GenBank/DDBJ databases">
        <authorList>
            <person name="Chen Y."/>
            <person name="Shah S."/>
            <person name="Dougan E. K."/>
            <person name="Thang M."/>
            <person name="Chan C."/>
        </authorList>
    </citation>
    <scope>NUCLEOTIDE SEQUENCE [LARGE SCALE GENOMIC DNA]</scope>
</reference>
<feature type="transmembrane region" description="Helical" evidence="1">
    <location>
        <begin position="829"/>
        <end position="850"/>
    </location>
</feature>
<dbReference type="Gene3D" id="2.10.50.10">
    <property type="entry name" value="Tumor Necrosis Factor Receptor, subunit A, domain 2"/>
    <property type="match status" value="1"/>
</dbReference>
<dbReference type="Proteomes" id="UP001152797">
    <property type="component" value="Unassembled WGS sequence"/>
</dbReference>
<keyword evidence="1" id="KW-0812">Transmembrane</keyword>
<dbReference type="EMBL" id="CAMXCT020000778">
    <property type="protein sequence ID" value="CAL1136493.1"/>
    <property type="molecule type" value="Genomic_DNA"/>
</dbReference>
<dbReference type="SMART" id="SM01411">
    <property type="entry name" value="Ephrin_rec_like"/>
    <property type="match status" value="1"/>
</dbReference>
<keyword evidence="6" id="KW-1185">Reference proteome</keyword>
<feature type="signal peptide" evidence="2">
    <location>
        <begin position="1"/>
        <end position="16"/>
    </location>
</feature>